<evidence type="ECO:0000256" key="9">
    <source>
        <dbReference type="ARBA" id="ARBA00022989"/>
    </source>
</evidence>
<dbReference type="FunFam" id="1.20.5.210:FF:000001">
    <property type="entry name" value="Cytochrome b-c1 complex subunit 8"/>
    <property type="match status" value="1"/>
</dbReference>
<organism evidence="14 15">
    <name type="scientific">Bursaphelenchus okinawaensis</name>
    <dbReference type="NCBI Taxonomy" id="465554"/>
    <lineage>
        <taxon>Eukaryota</taxon>
        <taxon>Metazoa</taxon>
        <taxon>Ecdysozoa</taxon>
        <taxon>Nematoda</taxon>
        <taxon>Chromadorea</taxon>
        <taxon>Rhabditida</taxon>
        <taxon>Tylenchina</taxon>
        <taxon>Tylenchomorpha</taxon>
        <taxon>Aphelenchoidea</taxon>
        <taxon>Aphelenchoididae</taxon>
        <taxon>Bursaphelenchus</taxon>
    </lineage>
</organism>
<dbReference type="EMBL" id="CAJFDH010000002">
    <property type="protein sequence ID" value="CAD5212496.1"/>
    <property type="molecule type" value="Genomic_DNA"/>
</dbReference>
<comment type="similarity">
    <text evidence="2 13">Belongs to the UQCRQ/QCR8 family.</text>
</comment>
<evidence type="ECO:0000256" key="13">
    <source>
        <dbReference type="RuleBase" id="RU368118"/>
    </source>
</evidence>
<dbReference type="PANTHER" id="PTHR12119">
    <property type="entry name" value="UBIQUINOL-CYTOCHROME C REDUCTASE COMPLEX UBIQUINONE-BINDING PROTEIN QP-C"/>
    <property type="match status" value="1"/>
</dbReference>
<keyword evidence="15" id="KW-1185">Reference proteome</keyword>
<keyword evidence="10 13" id="KW-0496">Mitochondrion</keyword>
<evidence type="ECO:0000256" key="12">
    <source>
        <dbReference type="ARBA" id="ARBA00047105"/>
    </source>
</evidence>
<keyword evidence="7 13" id="KW-0999">Mitochondrion inner membrane</keyword>
<evidence type="ECO:0000256" key="3">
    <source>
        <dbReference type="ARBA" id="ARBA00016324"/>
    </source>
</evidence>
<keyword evidence="5 13" id="KW-0679">Respiratory chain</keyword>
<protein>
    <recommendedName>
        <fullName evidence="3 13">Cytochrome b-c1 complex subunit 8</fullName>
    </recommendedName>
    <alternativeName>
        <fullName evidence="13">Complex III subunit 8</fullName>
    </alternativeName>
</protein>
<evidence type="ECO:0000256" key="6">
    <source>
        <dbReference type="ARBA" id="ARBA00022692"/>
    </source>
</evidence>
<dbReference type="PANTHER" id="PTHR12119:SF2">
    <property type="entry name" value="CYTOCHROME B-C1 COMPLEX SUBUNIT 8"/>
    <property type="match status" value="1"/>
</dbReference>
<dbReference type="Pfam" id="PF02939">
    <property type="entry name" value="UcrQ"/>
    <property type="match status" value="1"/>
</dbReference>
<dbReference type="SUPFAM" id="SSF81508">
    <property type="entry name" value="Ubiquinone-binding protein QP-C of cytochrome bc1 complex (Ubiquinol-cytochrome c reductase)"/>
    <property type="match status" value="1"/>
</dbReference>
<dbReference type="GO" id="GO:0045275">
    <property type="term" value="C:respiratory chain complex III"/>
    <property type="evidence" value="ECO:0007669"/>
    <property type="project" value="UniProtKB-UniRule"/>
</dbReference>
<evidence type="ECO:0000256" key="4">
    <source>
        <dbReference type="ARBA" id="ARBA00022448"/>
    </source>
</evidence>
<evidence type="ECO:0000256" key="11">
    <source>
        <dbReference type="ARBA" id="ARBA00023136"/>
    </source>
</evidence>
<keyword evidence="8 13" id="KW-0249">Electron transport</keyword>
<dbReference type="InterPro" id="IPR036642">
    <property type="entry name" value="Cyt_bc1_su8_sf"/>
</dbReference>
<name>A0A811KB82_9BILA</name>
<keyword evidence="4 13" id="KW-0813">Transport</keyword>
<accession>A0A811KB82</accession>
<dbReference type="GO" id="GO:0005743">
    <property type="term" value="C:mitochondrial inner membrane"/>
    <property type="evidence" value="ECO:0007669"/>
    <property type="project" value="UniProtKB-SubCell"/>
</dbReference>
<dbReference type="Proteomes" id="UP000614601">
    <property type="component" value="Unassembled WGS sequence"/>
</dbReference>
<evidence type="ECO:0000256" key="5">
    <source>
        <dbReference type="ARBA" id="ARBA00022660"/>
    </source>
</evidence>
<dbReference type="GO" id="GO:0006122">
    <property type="term" value="P:mitochondrial electron transport, ubiquinol to cytochrome c"/>
    <property type="evidence" value="ECO:0007669"/>
    <property type="project" value="UniProtKB-UniRule"/>
</dbReference>
<evidence type="ECO:0000256" key="10">
    <source>
        <dbReference type="ARBA" id="ARBA00023128"/>
    </source>
</evidence>
<comment type="caution">
    <text evidence="14">The sequence shown here is derived from an EMBL/GenBank/DDBJ whole genome shotgun (WGS) entry which is preliminary data.</text>
</comment>
<dbReference type="Proteomes" id="UP000783686">
    <property type="component" value="Unassembled WGS sequence"/>
</dbReference>
<evidence type="ECO:0000256" key="8">
    <source>
        <dbReference type="ARBA" id="ARBA00022982"/>
    </source>
</evidence>
<comment type="subcellular location">
    <subcellularLocation>
        <location evidence="1 13">Mitochondrion inner membrane</location>
        <topology evidence="1 13">Single-pass membrane protein</topology>
    </subcellularLocation>
</comment>
<evidence type="ECO:0000256" key="7">
    <source>
        <dbReference type="ARBA" id="ARBA00022792"/>
    </source>
</evidence>
<keyword evidence="9" id="KW-1133">Transmembrane helix</keyword>
<dbReference type="EMBL" id="CAJFCW020000002">
    <property type="protein sequence ID" value="CAG9096324.1"/>
    <property type="molecule type" value="Genomic_DNA"/>
</dbReference>
<keyword evidence="6" id="KW-0812">Transmembrane</keyword>
<sequence length="90" mass="10668">MKFSSAVAHKHFGNLGKLYGQYKWSLAPNEQPPMKGWFKAAFVNVFQEYVVRHWYFVVPPFTVAYLTYDWGKRENEKFNRKNPADYANDV</sequence>
<evidence type="ECO:0000313" key="14">
    <source>
        <dbReference type="EMBL" id="CAD5212496.1"/>
    </source>
</evidence>
<keyword evidence="11" id="KW-0472">Membrane</keyword>
<evidence type="ECO:0000256" key="2">
    <source>
        <dbReference type="ARBA" id="ARBA00007668"/>
    </source>
</evidence>
<comment type="function">
    <text evidence="13">Component of the ubiquinol-cytochrome c oxidoreductase, a multisubunit transmembrane complex that is part of the mitochondrial electron transport chain which drives oxidative phosphorylation. The complex plays an important role in the uptake of multiple carbon sources present in different host niches.</text>
</comment>
<dbReference type="Gene3D" id="1.20.5.210">
    <property type="entry name" value="Cytochrome b-c1 complex subunit 8"/>
    <property type="match status" value="1"/>
</dbReference>
<evidence type="ECO:0000256" key="1">
    <source>
        <dbReference type="ARBA" id="ARBA00004434"/>
    </source>
</evidence>
<gene>
    <name evidence="14" type="ORF">BOKJ2_LOCUS4297</name>
</gene>
<dbReference type="OrthoDB" id="6683853at2759"/>
<dbReference type="InterPro" id="IPR004205">
    <property type="entry name" value="Cyt_bc1_su8"/>
</dbReference>
<proteinExistence type="inferred from homology"/>
<comment type="subunit">
    <text evidence="12 13">Component of the ubiquinol-cytochrome c oxidoreductase (cytochrome b-c1 complex, complex III, CIII), a multisubunit enzyme composed of 11 subunits. The complex is composed of 3 respiratory subunits cytochrome b, cytochrome c1 and Rieske protein UQCRFS1, 2 core protein subunits UQCRC1/QCR1 and UQCRC2/QCR2, and 6 low-molecular weight protein subunits UQCRH/QCR6, UQCRB/QCR7, UQCRQ/QCR8, UQCR10/QCR9, UQCR11/QCR10 and subunit 9, the cleavage product of Rieske protein UQCRFS1. The complex exists as an obligatory dimer and forms supercomplexes (SCs) in the inner mitochondrial membrane with NADH-ubiquinone oxidoreductase (complex I, CI) and cytochrome c oxidase (complex IV, CIV), resulting in different assemblies (supercomplex SCI(1)III(2)IV(1) and megacomplex MCI(2)III(2)IV(2)). Interacts with UQCC6.</text>
</comment>
<evidence type="ECO:0000313" key="15">
    <source>
        <dbReference type="Proteomes" id="UP000614601"/>
    </source>
</evidence>
<dbReference type="AlphaFoldDB" id="A0A811KB82"/>
<reference evidence="14" key="1">
    <citation type="submission" date="2020-09" db="EMBL/GenBank/DDBJ databases">
        <authorList>
            <person name="Kikuchi T."/>
        </authorList>
    </citation>
    <scope>NUCLEOTIDE SEQUENCE</scope>
    <source>
        <strain evidence="14">SH1</strain>
    </source>
</reference>